<feature type="signal peptide" evidence="13">
    <location>
        <begin position="1"/>
        <end position="25"/>
    </location>
</feature>
<keyword evidence="4" id="KW-0433">Leucine-rich repeat</keyword>
<keyword evidence="10" id="KW-0675">Receptor</keyword>
<keyword evidence="6 13" id="KW-0732">Signal</keyword>
<evidence type="ECO:0000313" key="16">
    <source>
        <dbReference type="Proteomes" id="UP000631114"/>
    </source>
</evidence>
<keyword evidence="11" id="KW-0325">Glycoprotein</keyword>
<evidence type="ECO:0000259" key="14">
    <source>
        <dbReference type="Pfam" id="PF08263"/>
    </source>
</evidence>
<gene>
    <name evidence="15" type="ORF">IFM89_012273</name>
</gene>
<evidence type="ECO:0000256" key="8">
    <source>
        <dbReference type="ARBA" id="ARBA00022989"/>
    </source>
</evidence>
<dbReference type="AlphaFoldDB" id="A0A835LL55"/>
<dbReference type="OrthoDB" id="1394818at2759"/>
<dbReference type="InterPro" id="IPR003591">
    <property type="entry name" value="Leu-rich_rpt_typical-subtyp"/>
</dbReference>
<comment type="subcellular location">
    <subcellularLocation>
        <location evidence="1">Cell membrane</location>
        <topology evidence="1">Single-pass type I membrane protein</topology>
    </subcellularLocation>
</comment>
<dbReference type="SMART" id="SM00369">
    <property type="entry name" value="LRR_TYP"/>
    <property type="match status" value="5"/>
</dbReference>
<sequence length="726" mass="80042">MRLLLISWLVMSSFLSILSCTLVYGQCLEDQKALLLKWKQNITFSNLTSWDLNTDCCSSWDGIKCDKDGHVISIDLSNKSIRSGVENTSSLSELGFLKSLNLSSNNFNSTIPSGLDRLVNLTHLNLSNSGFAGQVPIEISRMKRLVSLDLSTLFAGSNPLKLEKPDLKTLVKNLSELRELYLDGVNVSMNRKEWCQSLSSALPNLEVLSLSSCSLSGPFDSSLLNLKSLSGLALSQNNITADVPEFFGNFSKLSFLRIGGSGLIGKFPEKIFQLPLLRSLDVSTNPNLQGSLPEFPESGYLENLVLSNTNFTGKLPVSIGNLRFLSKLELPNCGFSGSIPASMSNLTRLQYLDLSSNNFTGTLPSFGSSENLTLVNLAHNQLAGSISTSEWSGHLKFVSLNLRNNSFNGTIPSTLFTLPSLQMLDLSQNRFTGPLSEFHNGSSLLLDTLDLSENMLEGSLPSSFFNLTSLKMLSLASNNFSDTLRLDRLQNLRNLSNLDLSGSKLSIDSSGTNSALFPQVGTLKLGSCNLKTFPGFLRNQSTLSYLDLSNNQIDGKMPNWIGQIGKGSLLHLNLSFNFLEDPDQPLPKSSEPTNVDWQFIATGIGYGAGAAMAVTPLWFWTKGRKWYDEQIVRVLLLMFPSLLYNNCDNGRDNTITEESSEAAEPGDDEELTEETNDYDDDEKNMLEEHRGQYCVFCTKLDITRKRVIHNPKCICHVTPQNSSAFL</sequence>
<dbReference type="EMBL" id="JADFTS010000007">
    <property type="protein sequence ID" value="KAF9596542.1"/>
    <property type="molecule type" value="Genomic_DNA"/>
</dbReference>
<dbReference type="SUPFAM" id="SSF52047">
    <property type="entry name" value="RNI-like"/>
    <property type="match status" value="1"/>
</dbReference>
<evidence type="ECO:0000256" key="2">
    <source>
        <dbReference type="ARBA" id="ARBA00009592"/>
    </source>
</evidence>
<accession>A0A835LL55</accession>
<evidence type="ECO:0000256" key="10">
    <source>
        <dbReference type="ARBA" id="ARBA00023170"/>
    </source>
</evidence>
<dbReference type="Pfam" id="PF08263">
    <property type="entry name" value="LRRNT_2"/>
    <property type="match status" value="1"/>
</dbReference>
<evidence type="ECO:0000256" key="12">
    <source>
        <dbReference type="SAM" id="MobiDB-lite"/>
    </source>
</evidence>
<keyword evidence="16" id="KW-1185">Reference proteome</keyword>
<dbReference type="Pfam" id="PF00560">
    <property type="entry name" value="LRR_1"/>
    <property type="match status" value="9"/>
</dbReference>
<dbReference type="PANTHER" id="PTHR48052:SF8">
    <property type="entry name" value="LRR RECEPTOR-LIKE SERINE_THREONINE-PROTEIN KINASE FLS2"/>
    <property type="match status" value="1"/>
</dbReference>
<name>A0A835LL55_9MAGN</name>
<keyword evidence="9" id="KW-0472">Membrane</keyword>
<evidence type="ECO:0000256" key="9">
    <source>
        <dbReference type="ARBA" id="ARBA00023136"/>
    </source>
</evidence>
<keyword evidence="5" id="KW-0812">Transmembrane</keyword>
<dbReference type="Gene3D" id="3.80.10.10">
    <property type="entry name" value="Ribonuclease Inhibitor"/>
    <property type="match status" value="5"/>
</dbReference>
<protein>
    <recommendedName>
        <fullName evidence="14">Leucine-rich repeat-containing N-terminal plant-type domain-containing protein</fullName>
    </recommendedName>
</protein>
<dbReference type="SUPFAM" id="SSF52058">
    <property type="entry name" value="L domain-like"/>
    <property type="match status" value="1"/>
</dbReference>
<evidence type="ECO:0000256" key="13">
    <source>
        <dbReference type="SAM" id="SignalP"/>
    </source>
</evidence>
<evidence type="ECO:0000256" key="3">
    <source>
        <dbReference type="ARBA" id="ARBA00022475"/>
    </source>
</evidence>
<dbReference type="GO" id="GO:0005886">
    <property type="term" value="C:plasma membrane"/>
    <property type="evidence" value="ECO:0007669"/>
    <property type="project" value="UniProtKB-SubCell"/>
</dbReference>
<feature type="compositionally biased region" description="Acidic residues" evidence="12">
    <location>
        <begin position="658"/>
        <end position="677"/>
    </location>
</feature>
<dbReference type="InterPro" id="IPR013210">
    <property type="entry name" value="LRR_N_plant-typ"/>
</dbReference>
<organism evidence="15 16">
    <name type="scientific">Coptis chinensis</name>
    <dbReference type="NCBI Taxonomy" id="261450"/>
    <lineage>
        <taxon>Eukaryota</taxon>
        <taxon>Viridiplantae</taxon>
        <taxon>Streptophyta</taxon>
        <taxon>Embryophyta</taxon>
        <taxon>Tracheophyta</taxon>
        <taxon>Spermatophyta</taxon>
        <taxon>Magnoliopsida</taxon>
        <taxon>Ranunculales</taxon>
        <taxon>Ranunculaceae</taxon>
        <taxon>Coptidoideae</taxon>
        <taxon>Coptis</taxon>
    </lineage>
</organism>
<proteinExistence type="inferred from homology"/>
<dbReference type="PANTHER" id="PTHR48052">
    <property type="entry name" value="UNNAMED PRODUCT"/>
    <property type="match status" value="1"/>
</dbReference>
<dbReference type="FunFam" id="3.80.10.10:FF:000095">
    <property type="entry name" value="LRR receptor-like serine/threonine-protein kinase GSO1"/>
    <property type="match status" value="1"/>
</dbReference>
<keyword evidence="3" id="KW-1003">Cell membrane</keyword>
<comment type="similarity">
    <text evidence="2">Belongs to the RLP family.</text>
</comment>
<evidence type="ECO:0000256" key="5">
    <source>
        <dbReference type="ARBA" id="ARBA00022692"/>
    </source>
</evidence>
<feature type="region of interest" description="Disordered" evidence="12">
    <location>
        <begin position="653"/>
        <end position="677"/>
    </location>
</feature>
<reference evidence="15 16" key="1">
    <citation type="submission" date="2020-10" db="EMBL/GenBank/DDBJ databases">
        <title>The Coptis chinensis genome and diversification of protoberbering-type alkaloids.</title>
        <authorList>
            <person name="Wang B."/>
            <person name="Shu S."/>
            <person name="Song C."/>
            <person name="Liu Y."/>
        </authorList>
    </citation>
    <scope>NUCLEOTIDE SEQUENCE [LARGE SCALE GENOMIC DNA]</scope>
    <source>
        <strain evidence="15">HL-2020</strain>
        <tissue evidence="15">Leaf</tissue>
    </source>
</reference>
<evidence type="ECO:0000256" key="7">
    <source>
        <dbReference type="ARBA" id="ARBA00022737"/>
    </source>
</evidence>
<dbReference type="InterPro" id="IPR001611">
    <property type="entry name" value="Leu-rich_rpt"/>
</dbReference>
<keyword evidence="8" id="KW-1133">Transmembrane helix</keyword>
<comment type="caution">
    <text evidence="15">The sequence shown here is derived from an EMBL/GenBank/DDBJ whole genome shotgun (WGS) entry which is preliminary data.</text>
</comment>
<evidence type="ECO:0000256" key="11">
    <source>
        <dbReference type="ARBA" id="ARBA00023180"/>
    </source>
</evidence>
<evidence type="ECO:0000256" key="4">
    <source>
        <dbReference type="ARBA" id="ARBA00022614"/>
    </source>
</evidence>
<evidence type="ECO:0000256" key="6">
    <source>
        <dbReference type="ARBA" id="ARBA00022729"/>
    </source>
</evidence>
<dbReference type="PRINTS" id="PR00019">
    <property type="entry name" value="LEURICHRPT"/>
</dbReference>
<evidence type="ECO:0000313" key="15">
    <source>
        <dbReference type="EMBL" id="KAF9596542.1"/>
    </source>
</evidence>
<dbReference type="PROSITE" id="PS51257">
    <property type="entry name" value="PROKAR_LIPOPROTEIN"/>
    <property type="match status" value="1"/>
</dbReference>
<evidence type="ECO:0000256" key="1">
    <source>
        <dbReference type="ARBA" id="ARBA00004251"/>
    </source>
</evidence>
<feature type="chain" id="PRO_5032534383" description="Leucine-rich repeat-containing N-terminal plant-type domain-containing protein" evidence="13">
    <location>
        <begin position="26"/>
        <end position="726"/>
    </location>
</feature>
<keyword evidence="7" id="KW-0677">Repeat</keyword>
<dbReference type="Proteomes" id="UP000631114">
    <property type="component" value="Unassembled WGS sequence"/>
</dbReference>
<dbReference type="InterPro" id="IPR032675">
    <property type="entry name" value="LRR_dom_sf"/>
</dbReference>
<feature type="domain" description="Leucine-rich repeat-containing N-terminal plant-type" evidence="14">
    <location>
        <begin position="29"/>
        <end position="66"/>
    </location>
</feature>